<dbReference type="GeneID" id="89511699"/>
<keyword evidence="3" id="KW-1185">Reference proteome</keyword>
<sequence>MKIDKEHVKSVFAGYVADYDITDTKVKLKVEHTYRVADLCEMIAKSLKLSDEDVDLAWLLGMFHDVGRFEQLRRYNTFEDSVSVNHAALSADILFVDGHVRDYIEDDTEDKLMEKAIRLHNVYELPKALTERELMYSQILRDADKIDILKVNCDFPMDEIYNMPMEAFYTDDISPKVLEDSLNHLNVNRSHTVTSIDHLVGHISLVYGLVYPASVAEAMRQGFIEQMLSFESRNPQAQEAMQKIRDCVHKYMDERVKEIQK</sequence>
<dbReference type="RefSeq" id="WP_073389283.1">
    <property type="nucleotide sequence ID" value="NZ_FQXK01000032.1"/>
</dbReference>
<dbReference type="AlphaFoldDB" id="A0A1M6BW15"/>
<protein>
    <submittedName>
        <fullName evidence="2">HDIG domain-containing protein/prepilin-type processing-associated H-X9-DG domain-containing protein</fullName>
    </submittedName>
</protein>
<dbReference type="Pfam" id="PF01966">
    <property type="entry name" value="HD"/>
    <property type="match status" value="1"/>
</dbReference>
<evidence type="ECO:0000313" key="2">
    <source>
        <dbReference type="EMBL" id="SHI52949.1"/>
    </source>
</evidence>
<accession>A0A1M6BW15</accession>
<dbReference type="EMBL" id="FQXK01000032">
    <property type="protein sequence ID" value="SHI52949.1"/>
    <property type="molecule type" value="Genomic_DNA"/>
</dbReference>
<dbReference type="InterPro" id="IPR006674">
    <property type="entry name" value="HD_domain"/>
</dbReference>
<reference evidence="3" key="1">
    <citation type="submission" date="2016-11" db="EMBL/GenBank/DDBJ databases">
        <authorList>
            <person name="Varghese N."/>
            <person name="Submissions S."/>
        </authorList>
    </citation>
    <scope>NUCLEOTIDE SEQUENCE [LARGE SCALE GENOMIC DNA]</scope>
    <source>
        <strain evidence="3">DSM 3071</strain>
    </source>
</reference>
<dbReference type="Gene3D" id="1.10.3210.10">
    <property type="entry name" value="Hypothetical protein af1432"/>
    <property type="match status" value="1"/>
</dbReference>
<proteinExistence type="predicted"/>
<dbReference type="SUPFAM" id="SSF109604">
    <property type="entry name" value="HD-domain/PDEase-like"/>
    <property type="match status" value="1"/>
</dbReference>
<evidence type="ECO:0000259" key="1">
    <source>
        <dbReference type="SMART" id="SM00471"/>
    </source>
</evidence>
<dbReference type="NCBIfam" id="TIGR00277">
    <property type="entry name" value="HDIG"/>
    <property type="match status" value="1"/>
</dbReference>
<feature type="domain" description="HD/PDEase" evidence="1">
    <location>
        <begin position="25"/>
        <end position="158"/>
    </location>
</feature>
<gene>
    <name evidence="2" type="ORF">SAMN02745229_03234</name>
</gene>
<dbReference type="STRING" id="1121131.SAMN02745229_03234"/>
<organism evidence="2 3">
    <name type="scientific">Butyrivibrio fibrisolvens DSM 3071</name>
    <dbReference type="NCBI Taxonomy" id="1121131"/>
    <lineage>
        <taxon>Bacteria</taxon>
        <taxon>Bacillati</taxon>
        <taxon>Bacillota</taxon>
        <taxon>Clostridia</taxon>
        <taxon>Lachnospirales</taxon>
        <taxon>Lachnospiraceae</taxon>
        <taxon>Butyrivibrio</taxon>
    </lineage>
</organism>
<dbReference type="SMART" id="SM00471">
    <property type="entry name" value="HDc"/>
    <property type="match status" value="1"/>
</dbReference>
<dbReference type="OrthoDB" id="9797344at2"/>
<evidence type="ECO:0000313" key="3">
    <source>
        <dbReference type="Proteomes" id="UP000184278"/>
    </source>
</evidence>
<dbReference type="InterPro" id="IPR006675">
    <property type="entry name" value="HDIG_dom"/>
</dbReference>
<name>A0A1M6BW15_BUTFI</name>
<dbReference type="CDD" id="cd00077">
    <property type="entry name" value="HDc"/>
    <property type="match status" value="1"/>
</dbReference>
<dbReference type="InterPro" id="IPR003607">
    <property type="entry name" value="HD/PDEase_dom"/>
</dbReference>
<dbReference type="Proteomes" id="UP000184278">
    <property type="component" value="Unassembled WGS sequence"/>
</dbReference>